<evidence type="ECO:0000313" key="2">
    <source>
        <dbReference type="EMBL" id="SET71364.1"/>
    </source>
</evidence>
<feature type="domain" description="LysM" evidence="1">
    <location>
        <begin position="390"/>
        <end position="434"/>
    </location>
</feature>
<reference evidence="3" key="1">
    <citation type="submission" date="2016-10" db="EMBL/GenBank/DDBJ databases">
        <authorList>
            <person name="Varghese N."/>
            <person name="Submissions S."/>
        </authorList>
    </citation>
    <scope>NUCLEOTIDE SEQUENCE [LARGE SCALE GENOMIC DNA]</scope>
    <source>
        <strain evidence="3">CGMCC 1.3566</strain>
    </source>
</reference>
<organism evidence="2 3">
    <name type="scientific">Salinibacillus kushneri</name>
    <dbReference type="NCBI Taxonomy" id="237682"/>
    <lineage>
        <taxon>Bacteria</taxon>
        <taxon>Bacillati</taxon>
        <taxon>Bacillota</taxon>
        <taxon>Bacilli</taxon>
        <taxon>Bacillales</taxon>
        <taxon>Bacillaceae</taxon>
        <taxon>Salinibacillus</taxon>
    </lineage>
</organism>
<evidence type="ECO:0000313" key="3">
    <source>
        <dbReference type="Proteomes" id="UP000199095"/>
    </source>
</evidence>
<accession>A0A1I0GJN7</accession>
<gene>
    <name evidence="2" type="ORF">SAMN05421676_10743</name>
</gene>
<keyword evidence="3" id="KW-1185">Reference proteome</keyword>
<dbReference type="InterPro" id="IPR036779">
    <property type="entry name" value="LysM_dom_sf"/>
</dbReference>
<dbReference type="AlphaFoldDB" id="A0A1I0GJN7"/>
<name>A0A1I0GJN7_9BACI</name>
<dbReference type="EMBL" id="FOHJ01000007">
    <property type="protein sequence ID" value="SET71364.1"/>
    <property type="molecule type" value="Genomic_DNA"/>
</dbReference>
<evidence type="ECO:0000259" key="1">
    <source>
        <dbReference type="PROSITE" id="PS51782"/>
    </source>
</evidence>
<dbReference type="InterPro" id="IPR018392">
    <property type="entry name" value="LysM"/>
</dbReference>
<feature type="domain" description="LysM" evidence="1">
    <location>
        <begin position="263"/>
        <end position="306"/>
    </location>
</feature>
<dbReference type="PANTHER" id="PTHR33734:SF22">
    <property type="entry name" value="MEMBRANE-BOUND LYTIC MUREIN TRANSGLYCOSYLASE D"/>
    <property type="match status" value="1"/>
</dbReference>
<dbReference type="SMART" id="SM00257">
    <property type="entry name" value="LysM"/>
    <property type="match status" value="6"/>
</dbReference>
<protein>
    <submittedName>
        <fullName evidence="2">LysM repeat-containing protein</fullName>
    </submittedName>
</protein>
<feature type="domain" description="LysM" evidence="1">
    <location>
        <begin position="322"/>
        <end position="365"/>
    </location>
</feature>
<dbReference type="GO" id="GO:0008932">
    <property type="term" value="F:lytic endotransglycosylase activity"/>
    <property type="evidence" value="ECO:0007669"/>
    <property type="project" value="TreeGrafter"/>
</dbReference>
<dbReference type="Gene3D" id="3.10.350.10">
    <property type="entry name" value="LysM domain"/>
    <property type="match status" value="6"/>
</dbReference>
<feature type="domain" description="LysM" evidence="1">
    <location>
        <begin position="207"/>
        <end position="250"/>
    </location>
</feature>
<dbReference type="SUPFAM" id="SSF54106">
    <property type="entry name" value="LysM domain"/>
    <property type="match status" value="6"/>
</dbReference>
<feature type="domain" description="LysM" evidence="1">
    <location>
        <begin position="99"/>
        <end position="142"/>
    </location>
</feature>
<dbReference type="Pfam" id="PF01476">
    <property type="entry name" value="LysM"/>
    <property type="match status" value="6"/>
</dbReference>
<dbReference type="CDD" id="cd00118">
    <property type="entry name" value="LysM"/>
    <property type="match status" value="6"/>
</dbReference>
<dbReference type="STRING" id="237682.SAMN05421676_10743"/>
<sequence>MFQNHKLEKTDDGYNVILYLEPNQTEFAKELGAGYDPTLETDLKKGAVHYLRTKVPNLRVNVVKVMMGSMIIASIPLTQGMFANPAEASSITKVKSQNLTYTVANGDTLYSIAKRFNINVDDIKKANNLPGNTIKTGQSLTIPTASYTVKGGDTLYRIAQNHQTNIDVIMKANHFTEPTIFAGQSLFIPTSIQKEEEATPQPVLVDSSHTVEAGDTLYRIANQYGISVDELKHANGLTSNTIGIGQTLAIPKPQENETPKQSTNYSVQAGDSLFLIAKKFGTSVDQIKQTNGLTSILIRIGQVLTIPAAQTQTEKPVLADDATYTVKAGDTLIGIAAFHNTTVQAIKETNGLPSDRIRVGQILTIPGHVSEPGTDRETQESTPTKRITYKTHTVQAGDNIWALSTTYGIPQAELLRANNLTNNSTLSIGQTLRIPVHEIGVHPTVSERHGEYLDWWTEAQYVFPIDITAKVTDFTTGISFYVTRTIGANHADVEPSSSKDTEIIKEIWGGDFSWKERAVLVEVNGHRIAASMTSMPHDIEYIKDNNFNGHTDIHFKNSTRHNDGQVNPRHQEQIQIAAGLIQS</sequence>
<dbReference type="Proteomes" id="UP000199095">
    <property type="component" value="Unassembled WGS sequence"/>
</dbReference>
<proteinExistence type="predicted"/>
<dbReference type="PROSITE" id="PS51782">
    <property type="entry name" value="LYSM"/>
    <property type="match status" value="6"/>
</dbReference>
<feature type="domain" description="LysM" evidence="1">
    <location>
        <begin position="145"/>
        <end position="188"/>
    </location>
</feature>
<dbReference type="RefSeq" id="WP_177167272.1">
    <property type="nucleotide sequence ID" value="NZ_FOHJ01000007.1"/>
</dbReference>
<dbReference type="PANTHER" id="PTHR33734">
    <property type="entry name" value="LYSM DOMAIN-CONTAINING GPI-ANCHORED PROTEIN 2"/>
    <property type="match status" value="1"/>
</dbReference>